<dbReference type="PRINTS" id="PR00812">
    <property type="entry name" value="BCTERIALGSPF"/>
</dbReference>
<evidence type="ECO:0000313" key="15">
    <source>
        <dbReference type="Proteomes" id="UP000050874"/>
    </source>
</evidence>
<keyword evidence="6" id="KW-0997">Cell inner membrane</keyword>
<proteinExistence type="inferred from homology"/>
<accession>A0A0R2PSJ6</accession>
<evidence type="ECO:0000256" key="5">
    <source>
        <dbReference type="ARBA" id="ARBA00022475"/>
    </source>
</evidence>
<dbReference type="InterPro" id="IPR003004">
    <property type="entry name" value="GspF/PilC"/>
</dbReference>
<evidence type="ECO:0000256" key="4">
    <source>
        <dbReference type="ARBA" id="ARBA00022448"/>
    </source>
</evidence>
<feature type="transmembrane region" description="Helical" evidence="12">
    <location>
        <begin position="362"/>
        <end position="390"/>
    </location>
</feature>
<feature type="transmembrane region" description="Helical" evidence="12">
    <location>
        <begin position="165"/>
        <end position="189"/>
    </location>
</feature>
<dbReference type="InterPro" id="IPR042094">
    <property type="entry name" value="T2SS_GspF_sf"/>
</dbReference>
<comment type="similarity">
    <text evidence="3 11">Belongs to the GSP F family.</text>
</comment>
<feature type="domain" description="Type II secretion system protein GspF" evidence="13">
    <location>
        <begin position="64"/>
        <end position="186"/>
    </location>
</feature>
<evidence type="ECO:0000256" key="1">
    <source>
        <dbReference type="ARBA" id="ARBA00002684"/>
    </source>
</evidence>
<keyword evidence="4 11" id="KW-0813">Transport</keyword>
<name>A0A0R2PSJ6_9GAMM</name>
<dbReference type="InterPro" id="IPR018076">
    <property type="entry name" value="T2SS_GspF_dom"/>
</dbReference>
<sequence>MSTYKYSALDLTGKKASGILDAQSEREARQIVKAMNLTPLKVHLTNTKKSKTSKINHKDLLFATRQISTLLDSGVTLDETLQAIAKEVDNKILSSALHSVRDEVLQGKRIDIALSSFPNIFDQTFCSLISAGDASGNLSSAFNNLADYLEESAQIRQQVITAMTYPALLMVFSIGVVFGLLTFVMPQIVDQFVRAGATLPFLTRALMTLSNYSFLILTIIFLIGTALYFTYQKLNQNPVTAIKMHQKFLQVPLLGNFFLNTEVERFSSIMHLMMKSGLNLDMAMEQAQPIIGNKYIASLINKSRNDLMEGKDFILSLKAAKIFPSLFIQLLSSGYKSGNLVFMFEKVTQYMKQEIENKRSTVLALLEPLIIIFMGGMILVIVLAILIPIMEMNTISLG</sequence>
<dbReference type="Gene3D" id="1.20.81.30">
    <property type="entry name" value="Type II secretion system (T2SS), domain F"/>
    <property type="match status" value="2"/>
</dbReference>
<keyword evidence="5" id="KW-1003">Cell membrane</keyword>
<feature type="transmembrane region" description="Helical" evidence="12">
    <location>
        <begin position="209"/>
        <end position="229"/>
    </location>
</feature>
<protein>
    <recommendedName>
        <fullName evidence="10">General secretion pathway protein F</fullName>
    </recommendedName>
</protein>
<evidence type="ECO:0000256" key="10">
    <source>
        <dbReference type="ARBA" id="ARBA00030750"/>
    </source>
</evidence>
<comment type="subcellular location">
    <subcellularLocation>
        <location evidence="2 11">Cell inner membrane</location>
        <topology evidence="2 11">Multi-pass membrane protein</topology>
    </subcellularLocation>
</comment>
<evidence type="ECO:0000256" key="12">
    <source>
        <dbReference type="SAM" id="Phobius"/>
    </source>
</evidence>
<dbReference type="PANTHER" id="PTHR30012">
    <property type="entry name" value="GENERAL SECRETION PATHWAY PROTEIN"/>
    <property type="match status" value="1"/>
</dbReference>
<evidence type="ECO:0000256" key="3">
    <source>
        <dbReference type="ARBA" id="ARBA00005745"/>
    </source>
</evidence>
<dbReference type="EMBL" id="LIAV01000049">
    <property type="protein sequence ID" value="KRO40884.1"/>
    <property type="molecule type" value="Genomic_DNA"/>
</dbReference>
<comment type="caution">
    <text evidence="14">The sequence shown here is derived from an EMBL/GenBank/DDBJ whole genome shotgun (WGS) entry which is preliminary data.</text>
</comment>
<comment type="function">
    <text evidence="1">Component of the type II secretion system inner membrane complex required for the energy-dependent secretion of extracellular factors such as proteases and toxins from the periplasm.</text>
</comment>
<dbReference type="GO" id="GO:0005886">
    <property type="term" value="C:plasma membrane"/>
    <property type="evidence" value="ECO:0007669"/>
    <property type="project" value="UniProtKB-SubCell"/>
</dbReference>
<dbReference type="Pfam" id="PF00482">
    <property type="entry name" value="T2SSF"/>
    <property type="match status" value="2"/>
</dbReference>
<dbReference type="Proteomes" id="UP000050874">
    <property type="component" value="Unassembled WGS sequence"/>
</dbReference>
<evidence type="ECO:0000256" key="6">
    <source>
        <dbReference type="ARBA" id="ARBA00022519"/>
    </source>
</evidence>
<evidence type="ECO:0000256" key="11">
    <source>
        <dbReference type="RuleBase" id="RU003923"/>
    </source>
</evidence>
<evidence type="ECO:0000256" key="2">
    <source>
        <dbReference type="ARBA" id="ARBA00004429"/>
    </source>
</evidence>
<evidence type="ECO:0000256" key="9">
    <source>
        <dbReference type="ARBA" id="ARBA00023136"/>
    </source>
</evidence>
<dbReference type="PROSITE" id="PS00874">
    <property type="entry name" value="T2SP_F"/>
    <property type="match status" value="1"/>
</dbReference>
<dbReference type="PANTHER" id="PTHR30012:SF0">
    <property type="entry name" value="TYPE II SECRETION SYSTEM PROTEIN F-RELATED"/>
    <property type="match status" value="1"/>
</dbReference>
<dbReference type="AlphaFoldDB" id="A0A0R2PSJ6"/>
<evidence type="ECO:0000313" key="14">
    <source>
        <dbReference type="EMBL" id="KRO40884.1"/>
    </source>
</evidence>
<keyword evidence="8 12" id="KW-1133">Transmembrane helix</keyword>
<dbReference type="InterPro" id="IPR001992">
    <property type="entry name" value="T2SS_GspF/T4SS_PilC_CS"/>
</dbReference>
<dbReference type="FunFam" id="1.20.81.30:FF:000001">
    <property type="entry name" value="Type II secretion system protein F"/>
    <property type="match status" value="1"/>
</dbReference>
<dbReference type="GO" id="GO:0015628">
    <property type="term" value="P:protein secretion by the type II secretion system"/>
    <property type="evidence" value="ECO:0007669"/>
    <property type="project" value="TreeGrafter"/>
</dbReference>
<keyword evidence="9 12" id="KW-0472">Membrane</keyword>
<evidence type="ECO:0000259" key="13">
    <source>
        <dbReference type="Pfam" id="PF00482"/>
    </source>
</evidence>
<evidence type="ECO:0000256" key="8">
    <source>
        <dbReference type="ARBA" id="ARBA00022989"/>
    </source>
</evidence>
<organism evidence="14 15">
    <name type="scientific">SAR86 cluster bacterium BACL1 MAG-120920-bin57</name>
    <dbReference type="NCBI Taxonomy" id="1655571"/>
    <lineage>
        <taxon>Bacteria</taxon>
        <taxon>Pseudomonadati</taxon>
        <taxon>Pseudomonadota</taxon>
        <taxon>Gammaproteobacteria</taxon>
        <taxon>SAR86 cluster</taxon>
    </lineage>
</organism>
<feature type="domain" description="Type II secretion system protein GspF" evidence="13">
    <location>
        <begin position="266"/>
        <end position="388"/>
    </location>
</feature>
<evidence type="ECO:0000256" key="7">
    <source>
        <dbReference type="ARBA" id="ARBA00022692"/>
    </source>
</evidence>
<reference evidence="15" key="1">
    <citation type="submission" date="2015-10" db="EMBL/GenBank/DDBJ databases">
        <title>Metagenome-Assembled Genomes uncover a global brackish microbiome.</title>
        <authorList>
            <person name="Hugerth L.W."/>
            <person name="Larsson J."/>
            <person name="Alneberg J."/>
            <person name="Lindh M.V."/>
            <person name="Legrand C."/>
            <person name="Pinhassi J."/>
            <person name="Andersson A."/>
        </authorList>
    </citation>
    <scope>NUCLEOTIDE SEQUENCE [LARGE SCALE GENOMIC DNA]</scope>
</reference>
<gene>
    <name evidence="14" type="ORF">ABR63_06340</name>
</gene>
<keyword evidence="7 11" id="KW-0812">Transmembrane</keyword>